<evidence type="ECO:0000313" key="2">
    <source>
        <dbReference type="EMBL" id="SFF41985.1"/>
    </source>
</evidence>
<proteinExistence type="predicted"/>
<evidence type="ECO:0000313" key="3">
    <source>
        <dbReference type="Proteomes" id="UP000199400"/>
    </source>
</evidence>
<dbReference type="InterPro" id="IPR002559">
    <property type="entry name" value="Transposase_11"/>
</dbReference>
<organism evidence="2 3">
    <name type="scientific">Nannocystis exedens</name>
    <dbReference type="NCBI Taxonomy" id="54"/>
    <lineage>
        <taxon>Bacteria</taxon>
        <taxon>Pseudomonadati</taxon>
        <taxon>Myxococcota</taxon>
        <taxon>Polyangia</taxon>
        <taxon>Nannocystales</taxon>
        <taxon>Nannocystaceae</taxon>
        <taxon>Nannocystis</taxon>
    </lineage>
</organism>
<gene>
    <name evidence="2" type="ORF">SAMN02745121_08745</name>
</gene>
<sequence>MAWPVALAGDKGYRANWVDQYLLELGIQPVIPSKENEDRSLRPVAFDSAAYRRRSIVECLIGWLKESRRIATRFEKKAINFGAMVKLAFIHRYLRLCPMRDFGHSLVGERF</sequence>
<dbReference type="GO" id="GO:0004803">
    <property type="term" value="F:transposase activity"/>
    <property type="evidence" value="ECO:0007669"/>
    <property type="project" value="InterPro"/>
</dbReference>
<name>A0A1I2II44_9BACT</name>
<dbReference type="Proteomes" id="UP000199400">
    <property type="component" value="Unassembled WGS sequence"/>
</dbReference>
<keyword evidence="3" id="KW-1185">Reference proteome</keyword>
<feature type="domain" description="Transposase IS4-like" evidence="1">
    <location>
        <begin position="4"/>
        <end position="90"/>
    </location>
</feature>
<dbReference type="GO" id="GO:0006313">
    <property type="term" value="P:DNA transposition"/>
    <property type="evidence" value="ECO:0007669"/>
    <property type="project" value="InterPro"/>
</dbReference>
<accession>A0A1I2II44</accession>
<protein>
    <submittedName>
        <fullName evidence="2">Transposase DDE domain-containing protein</fullName>
    </submittedName>
</protein>
<dbReference type="PANTHER" id="PTHR30007">
    <property type="entry name" value="PHP DOMAIN PROTEIN"/>
    <property type="match status" value="1"/>
</dbReference>
<dbReference type="EMBL" id="FOMX01000068">
    <property type="protein sequence ID" value="SFF41985.1"/>
    <property type="molecule type" value="Genomic_DNA"/>
</dbReference>
<dbReference type="GO" id="GO:0003677">
    <property type="term" value="F:DNA binding"/>
    <property type="evidence" value="ECO:0007669"/>
    <property type="project" value="InterPro"/>
</dbReference>
<reference evidence="3" key="1">
    <citation type="submission" date="2016-10" db="EMBL/GenBank/DDBJ databases">
        <authorList>
            <person name="Varghese N."/>
            <person name="Submissions S."/>
        </authorList>
    </citation>
    <scope>NUCLEOTIDE SEQUENCE [LARGE SCALE GENOMIC DNA]</scope>
    <source>
        <strain evidence="3">ATCC 25963</strain>
    </source>
</reference>
<dbReference type="AlphaFoldDB" id="A0A1I2II44"/>
<dbReference type="Pfam" id="PF01609">
    <property type="entry name" value="DDE_Tnp_1"/>
    <property type="match status" value="1"/>
</dbReference>
<dbReference type="STRING" id="54.SAMN02745121_08745"/>
<evidence type="ECO:0000259" key="1">
    <source>
        <dbReference type="Pfam" id="PF01609"/>
    </source>
</evidence>
<dbReference type="PANTHER" id="PTHR30007:SF1">
    <property type="entry name" value="BLR1914 PROTEIN"/>
    <property type="match status" value="1"/>
</dbReference>